<keyword evidence="2" id="KW-0326">Glycosidase</keyword>
<dbReference type="SUPFAM" id="SSF48150">
    <property type="entry name" value="DNA-glycosylase"/>
    <property type="match status" value="1"/>
</dbReference>
<dbReference type="GO" id="GO:0046872">
    <property type="term" value="F:metal ion binding"/>
    <property type="evidence" value="ECO:0007669"/>
    <property type="project" value="UniProtKB-KW"/>
</dbReference>
<dbReference type="AlphaFoldDB" id="A0A449BKV6"/>
<reference evidence="2 3" key="1">
    <citation type="submission" date="2019-01" db="EMBL/GenBank/DDBJ databases">
        <authorList>
            <consortium name="Pathogen Informatics"/>
        </authorList>
    </citation>
    <scope>NUCLEOTIDE SEQUENCE [LARGE SCALE GENOMIC DNA]</scope>
    <source>
        <strain evidence="2 3">NCTC10172</strain>
    </source>
</reference>
<dbReference type="Gene3D" id="1.10.340.30">
    <property type="entry name" value="Hypothetical protein, domain 2"/>
    <property type="match status" value="1"/>
</dbReference>
<dbReference type="EC" id="3.2.2.20" evidence="2"/>
<proteinExistence type="predicted"/>
<feature type="binding site" evidence="1">
    <location>
        <position position="175"/>
    </location>
    <ligand>
        <name>Zn(2+)</name>
        <dbReference type="ChEBI" id="CHEBI:29105"/>
    </ligand>
</feature>
<dbReference type="Pfam" id="PF03352">
    <property type="entry name" value="Adenine_glyco"/>
    <property type="match status" value="1"/>
</dbReference>
<dbReference type="RefSeq" id="WP_035368217.1">
    <property type="nucleotide sequence ID" value="NZ_LR215050.1"/>
</dbReference>
<keyword evidence="3" id="KW-1185">Reference proteome</keyword>
<dbReference type="GO" id="GO:0006284">
    <property type="term" value="P:base-excision repair"/>
    <property type="evidence" value="ECO:0007669"/>
    <property type="project" value="InterPro"/>
</dbReference>
<dbReference type="InterPro" id="IPR052891">
    <property type="entry name" value="DNA-3mA_glycosylase"/>
</dbReference>
<name>A0A449BKV6_9MOLU</name>
<dbReference type="GO" id="GO:0008725">
    <property type="term" value="F:DNA-3-methyladenine glycosylase activity"/>
    <property type="evidence" value="ECO:0007669"/>
    <property type="project" value="UniProtKB-EC"/>
</dbReference>
<gene>
    <name evidence="2" type="primary">tag</name>
    <name evidence="2" type="ORF">NCTC10172_01113</name>
</gene>
<keyword evidence="1" id="KW-0862">Zinc</keyword>
<accession>A0A449BKV6</accession>
<sequence length="182" mass="21300">MERCAWANQSETEKKYHDELWGKPLYDSKALFKMLILESQQAGLSWITILNKWEAFEDAYDHFDPDKIIHYDDAKINELMNNTGIIRNRMKIDATIHNAKMYFNVEKKYGSFSDFIWSFVDYKPIINHYQSLKEVPATTPISDKLSKALKKEGFKFLGPTTVYAFMQAVGMVNDHMDNCFCK</sequence>
<dbReference type="PANTHER" id="PTHR30037">
    <property type="entry name" value="DNA-3-METHYLADENINE GLYCOSYLASE 1"/>
    <property type="match status" value="1"/>
</dbReference>
<protein>
    <submittedName>
        <fullName evidence="2">DNA-3-methyladenine glycosylase 1</fullName>
        <ecNumber evidence="2">3.2.2.20</ecNumber>
    </submittedName>
</protein>
<dbReference type="KEGG" id="ahk:NCTC10172_01113"/>
<dbReference type="InterPro" id="IPR011257">
    <property type="entry name" value="DNA_glycosylase"/>
</dbReference>
<keyword evidence="2" id="KW-0378">Hydrolase</keyword>
<dbReference type="STRING" id="1408416.GCA_000702765_00117"/>
<dbReference type="Proteomes" id="UP000290909">
    <property type="component" value="Chromosome"/>
</dbReference>
<dbReference type="EMBL" id="LR215050">
    <property type="protein sequence ID" value="VEU83064.1"/>
    <property type="molecule type" value="Genomic_DNA"/>
</dbReference>
<feature type="binding site" evidence="1">
    <location>
        <position position="4"/>
    </location>
    <ligand>
        <name>Zn(2+)</name>
        <dbReference type="ChEBI" id="CHEBI:29105"/>
    </ligand>
</feature>
<keyword evidence="1" id="KW-0479">Metal-binding</keyword>
<feature type="binding site" evidence="1">
    <location>
        <position position="17"/>
    </location>
    <ligand>
        <name>Zn(2+)</name>
        <dbReference type="ChEBI" id="CHEBI:29105"/>
    </ligand>
</feature>
<evidence type="ECO:0000313" key="3">
    <source>
        <dbReference type="Proteomes" id="UP000290909"/>
    </source>
</evidence>
<dbReference type="InterPro" id="IPR005019">
    <property type="entry name" value="Adenine_glyco"/>
</dbReference>
<evidence type="ECO:0000256" key="1">
    <source>
        <dbReference type="PIRSR" id="PIRSR605019-1"/>
    </source>
</evidence>
<organism evidence="2 3">
    <name type="scientific">Acholeplasma hippikon</name>
    <dbReference type="NCBI Taxonomy" id="264636"/>
    <lineage>
        <taxon>Bacteria</taxon>
        <taxon>Bacillati</taxon>
        <taxon>Mycoplasmatota</taxon>
        <taxon>Mollicutes</taxon>
        <taxon>Acholeplasmatales</taxon>
        <taxon>Acholeplasmataceae</taxon>
        <taxon>Acholeplasma</taxon>
    </lineage>
</organism>
<feature type="binding site" evidence="1">
    <location>
        <position position="179"/>
    </location>
    <ligand>
        <name>Zn(2+)</name>
        <dbReference type="ChEBI" id="CHEBI:29105"/>
    </ligand>
</feature>
<evidence type="ECO:0000313" key="2">
    <source>
        <dbReference type="EMBL" id="VEU83064.1"/>
    </source>
</evidence>
<dbReference type="PANTHER" id="PTHR30037:SF4">
    <property type="entry name" value="DNA-3-METHYLADENINE GLYCOSYLASE I"/>
    <property type="match status" value="1"/>
</dbReference>